<keyword evidence="1" id="KW-1133">Transmembrane helix</keyword>
<dbReference type="EMBL" id="GG662299">
    <property type="protein sequence ID" value="EAS06218.1"/>
    <property type="molecule type" value="Genomic_DNA"/>
</dbReference>
<keyword evidence="1" id="KW-0472">Membrane</keyword>
<sequence>MIINLEGKTYEDAPLLGETTLSRTYLVLSMLFCSLVHFICLSWVKDALGDMMVYLFLCLIISPVIFMLFIAPTNKAFTYYLTGEMKINKNNILTIIVMSFVSFGLNFLISLALVKELINLYDGDILSIPVPVHIDKSPYMTLFYLVFVIVMPIVEESFWRIYIPKSFSISIESYIMISLMYGFMNFVILYSIFGHPIYGLIGFIYAILVHFIFTYIHQHNRAIGLMLVSFGMRAGIAMSLYFFLFLKIRNAKYSSPSQPNSLQTSMHGHN</sequence>
<dbReference type="RefSeq" id="XP_001026463.1">
    <property type="nucleotide sequence ID" value="XM_001026463.3"/>
</dbReference>
<dbReference type="GeneID" id="7830602"/>
<feature type="transmembrane region" description="Helical" evidence="1">
    <location>
        <begin position="142"/>
        <end position="162"/>
    </location>
</feature>
<evidence type="ECO:0000313" key="2">
    <source>
        <dbReference type="EMBL" id="EAS06218.1"/>
    </source>
</evidence>
<protein>
    <submittedName>
        <fullName evidence="2">Transmembrane protein, putative</fullName>
    </submittedName>
</protein>
<organism evidence="2 3">
    <name type="scientific">Tetrahymena thermophila (strain SB210)</name>
    <dbReference type="NCBI Taxonomy" id="312017"/>
    <lineage>
        <taxon>Eukaryota</taxon>
        <taxon>Sar</taxon>
        <taxon>Alveolata</taxon>
        <taxon>Ciliophora</taxon>
        <taxon>Intramacronucleata</taxon>
        <taxon>Oligohymenophorea</taxon>
        <taxon>Hymenostomatida</taxon>
        <taxon>Tetrahymenina</taxon>
        <taxon>Tetrahymenidae</taxon>
        <taxon>Tetrahymena</taxon>
    </lineage>
</organism>
<feature type="transmembrane region" description="Helical" evidence="1">
    <location>
        <begin position="25"/>
        <end position="45"/>
    </location>
</feature>
<dbReference type="OMA" id="HFIMLLK"/>
<dbReference type="HOGENOM" id="CLU_1032382_0_0_1"/>
<gene>
    <name evidence="2" type="ORF">TTHERM_00327000</name>
</gene>
<dbReference type="KEGG" id="tet:TTHERM_00327000"/>
<feature type="transmembrane region" description="Helical" evidence="1">
    <location>
        <begin position="223"/>
        <end position="246"/>
    </location>
</feature>
<dbReference type="Proteomes" id="UP000009168">
    <property type="component" value="Unassembled WGS sequence"/>
</dbReference>
<evidence type="ECO:0000313" key="3">
    <source>
        <dbReference type="Proteomes" id="UP000009168"/>
    </source>
</evidence>
<dbReference type="InParanoid" id="I7MAV4"/>
<feature type="transmembrane region" description="Helical" evidence="1">
    <location>
        <begin position="198"/>
        <end position="216"/>
    </location>
</feature>
<name>I7MAV4_TETTS</name>
<feature type="transmembrane region" description="Helical" evidence="1">
    <location>
        <begin position="51"/>
        <end position="71"/>
    </location>
</feature>
<keyword evidence="3" id="KW-1185">Reference proteome</keyword>
<feature type="transmembrane region" description="Helical" evidence="1">
    <location>
        <begin position="174"/>
        <end position="192"/>
    </location>
</feature>
<proteinExistence type="predicted"/>
<dbReference type="AlphaFoldDB" id="I7MAV4"/>
<evidence type="ECO:0000256" key="1">
    <source>
        <dbReference type="SAM" id="Phobius"/>
    </source>
</evidence>
<reference evidence="3" key="1">
    <citation type="journal article" date="2006" name="PLoS Biol.">
        <title>Macronuclear genome sequence of the ciliate Tetrahymena thermophila, a model eukaryote.</title>
        <authorList>
            <person name="Eisen J.A."/>
            <person name="Coyne R.S."/>
            <person name="Wu M."/>
            <person name="Wu D."/>
            <person name="Thiagarajan M."/>
            <person name="Wortman J.R."/>
            <person name="Badger J.H."/>
            <person name="Ren Q."/>
            <person name="Amedeo P."/>
            <person name="Jones K.M."/>
            <person name="Tallon L.J."/>
            <person name="Delcher A.L."/>
            <person name="Salzberg S.L."/>
            <person name="Silva J.C."/>
            <person name="Haas B.J."/>
            <person name="Majoros W.H."/>
            <person name="Farzad M."/>
            <person name="Carlton J.M."/>
            <person name="Smith R.K. Jr."/>
            <person name="Garg J."/>
            <person name="Pearlman R.E."/>
            <person name="Karrer K.M."/>
            <person name="Sun L."/>
            <person name="Manning G."/>
            <person name="Elde N.C."/>
            <person name="Turkewitz A.P."/>
            <person name="Asai D.J."/>
            <person name="Wilkes D.E."/>
            <person name="Wang Y."/>
            <person name="Cai H."/>
            <person name="Collins K."/>
            <person name="Stewart B.A."/>
            <person name="Lee S.R."/>
            <person name="Wilamowska K."/>
            <person name="Weinberg Z."/>
            <person name="Ruzzo W.L."/>
            <person name="Wloga D."/>
            <person name="Gaertig J."/>
            <person name="Frankel J."/>
            <person name="Tsao C.-C."/>
            <person name="Gorovsky M.A."/>
            <person name="Keeling P.J."/>
            <person name="Waller R.F."/>
            <person name="Patron N.J."/>
            <person name="Cherry J.M."/>
            <person name="Stover N.A."/>
            <person name="Krieger C.J."/>
            <person name="del Toro C."/>
            <person name="Ryder H.F."/>
            <person name="Williamson S.C."/>
            <person name="Barbeau R.A."/>
            <person name="Hamilton E.P."/>
            <person name="Orias E."/>
        </authorList>
    </citation>
    <scope>NUCLEOTIDE SEQUENCE [LARGE SCALE GENOMIC DNA]</scope>
    <source>
        <strain evidence="3">SB210</strain>
    </source>
</reference>
<accession>I7MAV4</accession>
<keyword evidence="1 2" id="KW-0812">Transmembrane</keyword>
<feature type="transmembrane region" description="Helical" evidence="1">
    <location>
        <begin position="92"/>
        <end position="114"/>
    </location>
</feature>